<evidence type="ECO:0000256" key="1">
    <source>
        <dbReference type="ARBA" id="ARBA00022741"/>
    </source>
</evidence>
<dbReference type="NCBIfam" id="TIGR00370">
    <property type="entry name" value="5-oxoprolinase subunit PxpB"/>
    <property type="match status" value="1"/>
</dbReference>
<evidence type="ECO:0000313" key="5">
    <source>
        <dbReference type="EMBL" id="SBT05123.1"/>
    </source>
</evidence>
<dbReference type="SUPFAM" id="SSF160467">
    <property type="entry name" value="PH0987 N-terminal domain-like"/>
    <property type="match status" value="1"/>
</dbReference>
<dbReference type="STRING" id="1860102.ACCAA_20170"/>
<dbReference type="SMART" id="SM00796">
    <property type="entry name" value="AHS1"/>
    <property type="match status" value="1"/>
</dbReference>
<protein>
    <submittedName>
        <fullName evidence="5">Allophanate hydrolase subunit 1</fullName>
    </submittedName>
</protein>
<evidence type="ECO:0000259" key="4">
    <source>
        <dbReference type="SMART" id="SM00796"/>
    </source>
</evidence>
<dbReference type="EMBL" id="FLQX01000094">
    <property type="protein sequence ID" value="SBT05123.1"/>
    <property type="molecule type" value="Genomic_DNA"/>
</dbReference>
<evidence type="ECO:0000256" key="2">
    <source>
        <dbReference type="ARBA" id="ARBA00022801"/>
    </source>
</evidence>
<evidence type="ECO:0000313" key="6">
    <source>
        <dbReference type="Proteomes" id="UP000199169"/>
    </source>
</evidence>
<proteinExistence type="predicted"/>
<dbReference type="GO" id="GO:0005524">
    <property type="term" value="F:ATP binding"/>
    <property type="evidence" value="ECO:0007669"/>
    <property type="project" value="UniProtKB-KW"/>
</dbReference>
<dbReference type="Proteomes" id="UP000199169">
    <property type="component" value="Unassembled WGS sequence"/>
</dbReference>
<dbReference type="PANTHER" id="PTHR34698:SF2">
    <property type="entry name" value="5-OXOPROLINASE SUBUNIT B"/>
    <property type="match status" value="1"/>
</dbReference>
<dbReference type="InterPro" id="IPR029000">
    <property type="entry name" value="Cyclophilin-like_dom_sf"/>
</dbReference>
<keyword evidence="6" id="KW-1185">Reference proteome</keyword>
<dbReference type="SUPFAM" id="SSF50891">
    <property type="entry name" value="Cyclophilin-like"/>
    <property type="match status" value="1"/>
</dbReference>
<keyword evidence="3" id="KW-0067">ATP-binding</keyword>
<dbReference type="InterPro" id="IPR003833">
    <property type="entry name" value="CT_C_D"/>
</dbReference>
<evidence type="ECO:0000256" key="3">
    <source>
        <dbReference type="ARBA" id="ARBA00022840"/>
    </source>
</evidence>
<gene>
    <name evidence="5" type="ORF">ACCAA_20170</name>
</gene>
<reference evidence="5 6" key="1">
    <citation type="submission" date="2016-06" db="EMBL/GenBank/DDBJ databases">
        <authorList>
            <person name="Kjaerup R.B."/>
            <person name="Dalgaard T.S."/>
            <person name="Juul-Madsen H.R."/>
        </authorList>
    </citation>
    <scope>NUCLEOTIDE SEQUENCE [LARGE SCALE GENOMIC DNA]</scope>
    <source>
        <strain evidence="5">3</strain>
    </source>
</reference>
<keyword evidence="1" id="KW-0547">Nucleotide-binding</keyword>
<accession>A0A1A8XMF3</accession>
<dbReference type="InterPro" id="IPR010016">
    <property type="entry name" value="PxpB"/>
</dbReference>
<dbReference type="Gene3D" id="3.30.1360.40">
    <property type="match status" value="1"/>
</dbReference>
<name>A0A1A8XMF3_9PROT</name>
<dbReference type="Gene3D" id="2.40.100.10">
    <property type="entry name" value="Cyclophilin-like"/>
    <property type="match status" value="1"/>
</dbReference>
<sequence length="256" mass="27178">MTFRILNAGDTALTIEFGDRVDRRLLATVAALDEALAQAIGKGGLHGVVETVPTFRSLTVIYDPLLTSRAEIEPAIRAAISSSAGASRRVGRQWQLPVCYGDQIAGCGPDLADLAVACGLPPAEVIRLHASCTYEVYMLGFLPGFAFMGDLPAVLSRPRRSEPRLRVPAGSVATAGTLTAIYPWPSPGGWHLIGACPVPLFSAAWQQAALLLPGDRVSFRAVGEAEYASLVAEQETTRRSPLPPISFLVGGDQTVR</sequence>
<dbReference type="GO" id="GO:0016787">
    <property type="term" value="F:hydrolase activity"/>
    <property type="evidence" value="ECO:0007669"/>
    <property type="project" value="UniProtKB-KW"/>
</dbReference>
<keyword evidence="2 5" id="KW-0378">Hydrolase</keyword>
<dbReference type="Pfam" id="PF02682">
    <property type="entry name" value="CT_C_D"/>
    <property type="match status" value="1"/>
</dbReference>
<dbReference type="PANTHER" id="PTHR34698">
    <property type="entry name" value="5-OXOPROLINASE SUBUNIT B"/>
    <property type="match status" value="1"/>
</dbReference>
<dbReference type="AlphaFoldDB" id="A0A1A8XMF3"/>
<dbReference type="RefSeq" id="WP_186406363.1">
    <property type="nucleotide sequence ID" value="NZ_FLQX01000094.1"/>
</dbReference>
<feature type="domain" description="Carboxyltransferase" evidence="4">
    <location>
        <begin position="3"/>
        <end position="211"/>
    </location>
</feature>
<organism evidence="5 6">
    <name type="scientific">Candidatus Accumulibacter aalborgensis</name>
    <dbReference type="NCBI Taxonomy" id="1860102"/>
    <lineage>
        <taxon>Bacteria</taxon>
        <taxon>Pseudomonadati</taxon>
        <taxon>Pseudomonadota</taxon>
        <taxon>Betaproteobacteria</taxon>
        <taxon>Candidatus Accumulibacter</taxon>
    </lineage>
</organism>